<gene>
    <name evidence="1" type="primary">Dwil\GK19070</name>
    <name evidence="1" type="ORF">Dwil_GK19070</name>
</gene>
<accession>B4MWT0</accession>
<organism evidence="1 2">
    <name type="scientific">Drosophila willistoni</name>
    <name type="common">Fruit fly</name>
    <dbReference type="NCBI Taxonomy" id="7260"/>
    <lineage>
        <taxon>Eukaryota</taxon>
        <taxon>Metazoa</taxon>
        <taxon>Ecdysozoa</taxon>
        <taxon>Arthropoda</taxon>
        <taxon>Hexapoda</taxon>
        <taxon>Insecta</taxon>
        <taxon>Pterygota</taxon>
        <taxon>Neoptera</taxon>
        <taxon>Endopterygota</taxon>
        <taxon>Diptera</taxon>
        <taxon>Brachycera</taxon>
        <taxon>Muscomorpha</taxon>
        <taxon>Ephydroidea</taxon>
        <taxon>Drosophilidae</taxon>
        <taxon>Drosophila</taxon>
        <taxon>Sophophora</taxon>
    </lineage>
</organism>
<evidence type="ECO:0000313" key="2">
    <source>
        <dbReference type="Proteomes" id="UP000007798"/>
    </source>
</evidence>
<dbReference type="OrthoDB" id="7836543at2759"/>
<proteinExistence type="predicted"/>
<dbReference type="HOGENOM" id="CLU_1929801_0_0_1"/>
<dbReference type="PhylomeDB" id="B4MWT0"/>
<protein>
    <submittedName>
        <fullName evidence="1">Uncharacterized protein</fullName>
    </submittedName>
</protein>
<keyword evidence="2" id="KW-1185">Reference proteome</keyword>
<dbReference type="KEGG" id="dwi:6642154"/>
<dbReference type="Proteomes" id="UP000007798">
    <property type="component" value="Unassembled WGS sequence"/>
</dbReference>
<dbReference type="AlphaFoldDB" id="B4MWT0"/>
<dbReference type="EMBL" id="CH963857">
    <property type="protein sequence ID" value="EDW76569.1"/>
    <property type="molecule type" value="Genomic_DNA"/>
</dbReference>
<name>B4MWT0_DROWI</name>
<sequence length="131" mass="15021">MDNESIEMKPIAPVSINENSSIDADKPKAHRCTLRNLVNLILILQKSLKRASAKIEKDATYWQNLAVARGEENERYIRIMFLQRQRIETLESDLRTLVNLAKETQQMLAGIAAEKRESDELPILSVNEEDE</sequence>
<evidence type="ECO:0000313" key="1">
    <source>
        <dbReference type="EMBL" id="EDW76569.1"/>
    </source>
</evidence>
<dbReference type="InParanoid" id="B4MWT0"/>
<reference evidence="1 2" key="1">
    <citation type="journal article" date="2007" name="Nature">
        <title>Evolution of genes and genomes on the Drosophila phylogeny.</title>
        <authorList>
            <consortium name="Drosophila 12 Genomes Consortium"/>
            <person name="Clark A.G."/>
            <person name="Eisen M.B."/>
            <person name="Smith D.R."/>
            <person name="Bergman C.M."/>
            <person name="Oliver B."/>
            <person name="Markow T.A."/>
            <person name="Kaufman T.C."/>
            <person name="Kellis M."/>
            <person name="Gelbart W."/>
            <person name="Iyer V.N."/>
            <person name="Pollard D.A."/>
            <person name="Sackton T.B."/>
            <person name="Larracuente A.M."/>
            <person name="Singh N.D."/>
            <person name="Abad J.P."/>
            <person name="Abt D.N."/>
            <person name="Adryan B."/>
            <person name="Aguade M."/>
            <person name="Akashi H."/>
            <person name="Anderson W.W."/>
            <person name="Aquadro C.F."/>
            <person name="Ardell D.H."/>
            <person name="Arguello R."/>
            <person name="Artieri C.G."/>
            <person name="Barbash D.A."/>
            <person name="Barker D."/>
            <person name="Barsanti P."/>
            <person name="Batterham P."/>
            <person name="Batzoglou S."/>
            <person name="Begun D."/>
            <person name="Bhutkar A."/>
            <person name="Blanco E."/>
            <person name="Bosak S.A."/>
            <person name="Bradley R.K."/>
            <person name="Brand A.D."/>
            <person name="Brent M.R."/>
            <person name="Brooks A.N."/>
            <person name="Brown R.H."/>
            <person name="Butlin R.K."/>
            <person name="Caggese C."/>
            <person name="Calvi B.R."/>
            <person name="Bernardo de Carvalho A."/>
            <person name="Caspi A."/>
            <person name="Castrezana S."/>
            <person name="Celniker S.E."/>
            <person name="Chang J.L."/>
            <person name="Chapple C."/>
            <person name="Chatterji S."/>
            <person name="Chinwalla A."/>
            <person name="Civetta A."/>
            <person name="Clifton S.W."/>
            <person name="Comeron J.M."/>
            <person name="Costello J.C."/>
            <person name="Coyne J.A."/>
            <person name="Daub J."/>
            <person name="David R.G."/>
            <person name="Delcher A.L."/>
            <person name="Delehaunty K."/>
            <person name="Do C.B."/>
            <person name="Ebling H."/>
            <person name="Edwards K."/>
            <person name="Eickbush T."/>
            <person name="Evans J.D."/>
            <person name="Filipski A."/>
            <person name="Findeiss S."/>
            <person name="Freyhult E."/>
            <person name="Fulton L."/>
            <person name="Fulton R."/>
            <person name="Garcia A.C."/>
            <person name="Gardiner A."/>
            <person name="Garfield D.A."/>
            <person name="Garvin B.E."/>
            <person name="Gibson G."/>
            <person name="Gilbert D."/>
            <person name="Gnerre S."/>
            <person name="Godfrey J."/>
            <person name="Good R."/>
            <person name="Gotea V."/>
            <person name="Gravely B."/>
            <person name="Greenberg A.J."/>
            <person name="Griffiths-Jones S."/>
            <person name="Gross S."/>
            <person name="Guigo R."/>
            <person name="Gustafson E.A."/>
            <person name="Haerty W."/>
            <person name="Hahn M.W."/>
            <person name="Halligan D.L."/>
            <person name="Halpern A.L."/>
            <person name="Halter G.M."/>
            <person name="Han M.V."/>
            <person name="Heger A."/>
            <person name="Hillier L."/>
            <person name="Hinrichs A.S."/>
            <person name="Holmes I."/>
            <person name="Hoskins R.A."/>
            <person name="Hubisz M.J."/>
            <person name="Hultmark D."/>
            <person name="Huntley M.A."/>
            <person name="Jaffe D.B."/>
            <person name="Jagadeeshan S."/>
            <person name="Jeck W.R."/>
            <person name="Johnson J."/>
            <person name="Jones C.D."/>
            <person name="Jordan W.C."/>
            <person name="Karpen G.H."/>
            <person name="Kataoka E."/>
            <person name="Keightley P.D."/>
            <person name="Kheradpour P."/>
            <person name="Kirkness E.F."/>
            <person name="Koerich L.B."/>
            <person name="Kristiansen K."/>
            <person name="Kudrna D."/>
            <person name="Kulathinal R.J."/>
            <person name="Kumar S."/>
            <person name="Kwok R."/>
            <person name="Lander E."/>
            <person name="Langley C.H."/>
            <person name="Lapoint R."/>
            <person name="Lazzaro B.P."/>
            <person name="Lee S.J."/>
            <person name="Levesque L."/>
            <person name="Li R."/>
            <person name="Lin C.F."/>
            <person name="Lin M.F."/>
            <person name="Lindblad-Toh K."/>
            <person name="Llopart A."/>
            <person name="Long M."/>
            <person name="Low L."/>
            <person name="Lozovsky E."/>
            <person name="Lu J."/>
            <person name="Luo M."/>
            <person name="Machado C.A."/>
            <person name="Makalowski W."/>
            <person name="Marzo M."/>
            <person name="Matsuda M."/>
            <person name="Matzkin L."/>
            <person name="McAllister B."/>
            <person name="McBride C.S."/>
            <person name="McKernan B."/>
            <person name="McKernan K."/>
            <person name="Mendez-Lago M."/>
            <person name="Minx P."/>
            <person name="Mollenhauer M.U."/>
            <person name="Montooth K."/>
            <person name="Mount S.M."/>
            <person name="Mu X."/>
            <person name="Myers E."/>
            <person name="Negre B."/>
            <person name="Newfeld S."/>
            <person name="Nielsen R."/>
            <person name="Noor M.A."/>
            <person name="O'Grady P."/>
            <person name="Pachter L."/>
            <person name="Papaceit M."/>
            <person name="Parisi M.J."/>
            <person name="Parisi M."/>
            <person name="Parts L."/>
            <person name="Pedersen J.S."/>
            <person name="Pesole G."/>
            <person name="Phillippy A.M."/>
            <person name="Ponting C.P."/>
            <person name="Pop M."/>
            <person name="Porcelli D."/>
            <person name="Powell J.R."/>
            <person name="Prohaska S."/>
            <person name="Pruitt K."/>
            <person name="Puig M."/>
            <person name="Quesneville H."/>
            <person name="Ram K.R."/>
            <person name="Rand D."/>
            <person name="Rasmussen M.D."/>
            <person name="Reed L.K."/>
            <person name="Reenan R."/>
            <person name="Reily A."/>
            <person name="Remington K.A."/>
            <person name="Rieger T.T."/>
            <person name="Ritchie M.G."/>
            <person name="Robin C."/>
            <person name="Rogers Y.H."/>
            <person name="Rohde C."/>
            <person name="Rozas J."/>
            <person name="Rubenfield M.J."/>
            <person name="Ruiz A."/>
            <person name="Russo S."/>
            <person name="Salzberg S.L."/>
            <person name="Sanchez-Gracia A."/>
            <person name="Saranga D.J."/>
            <person name="Sato H."/>
            <person name="Schaeffer S.W."/>
            <person name="Schatz M.C."/>
            <person name="Schlenke T."/>
            <person name="Schwartz R."/>
            <person name="Segarra C."/>
            <person name="Singh R.S."/>
            <person name="Sirot L."/>
            <person name="Sirota M."/>
            <person name="Sisneros N.B."/>
            <person name="Smith C.D."/>
            <person name="Smith T.F."/>
            <person name="Spieth J."/>
            <person name="Stage D.E."/>
            <person name="Stark A."/>
            <person name="Stephan W."/>
            <person name="Strausberg R.L."/>
            <person name="Strempel S."/>
            <person name="Sturgill D."/>
            <person name="Sutton G."/>
            <person name="Sutton G.G."/>
            <person name="Tao W."/>
            <person name="Teichmann S."/>
            <person name="Tobari Y.N."/>
            <person name="Tomimura Y."/>
            <person name="Tsolas J.M."/>
            <person name="Valente V.L."/>
            <person name="Venter E."/>
            <person name="Venter J.C."/>
            <person name="Vicario S."/>
            <person name="Vieira F.G."/>
            <person name="Vilella A.J."/>
            <person name="Villasante A."/>
            <person name="Walenz B."/>
            <person name="Wang J."/>
            <person name="Wasserman M."/>
            <person name="Watts T."/>
            <person name="Wilson D."/>
            <person name="Wilson R.K."/>
            <person name="Wing R.A."/>
            <person name="Wolfner M.F."/>
            <person name="Wong A."/>
            <person name="Wong G.K."/>
            <person name="Wu C.I."/>
            <person name="Wu G."/>
            <person name="Yamamoto D."/>
            <person name="Yang H.P."/>
            <person name="Yang S.P."/>
            <person name="Yorke J.A."/>
            <person name="Yoshida K."/>
            <person name="Zdobnov E."/>
            <person name="Zhang P."/>
            <person name="Zhang Y."/>
            <person name="Zimin A.V."/>
            <person name="Baldwin J."/>
            <person name="Abdouelleil A."/>
            <person name="Abdulkadir J."/>
            <person name="Abebe A."/>
            <person name="Abera B."/>
            <person name="Abreu J."/>
            <person name="Acer S.C."/>
            <person name="Aftuck L."/>
            <person name="Alexander A."/>
            <person name="An P."/>
            <person name="Anderson E."/>
            <person name="Anderson S."/>
            <person name="Arachi H."/>
            <person name="Azer M."/>
            <person name="Bachantsang P."/>
            <person name="Barry A."/>
            <person name="Bayul T."/>
            <person name="Berlin A."/>
            <person name="Bessette D."/>
            <person name="Bloom T."/>
            <person name="Blye J."/>
            <person name="Boguslavskiy L."/>
            <person name="Bonnet C."/>
            <person name="Boukhgalter B."/>
            <person name="Bourzgui I."/>
            <person name="Brown A."/>
            <person name="Cahill P."/>
            <person name="Channer S."/>
            <person name="Cheshatsang Y."/>
            <person name="Chuda L."/>
            <person name="Citroen M."/>
            <person name="Collymore A."/>
            <person name="Cooke P."/>
            <person name="Costello M."/>
            <person name="D'Aco K."/>
            <person name="Daza R."/>
            <person name="De Haan G."/>
            <person name="DeGray S."/>
            <person name="DeMaso C."/>
            <person name="Dhargay N."/>
            <person name="Dooley K."/>
            <person name="Dooley E."/>
            <person name="Doricent M."/>
            <person name="Dorje P."/>
            <person name="Dorjee K."/>
            <person name="Dupes A."/>
            <person name="Elong R."/>
            <person name="Falk J."/>
            <person name="Farina A."/>
            <person name="Faro S."/>
            <person name="Ferguson D."/>
            <person name="Fisher S."/>
            <person name="Foley C.D."/>
            <person name="Franke A."/>
            <person name="Friedrich D."/>
            <person name="Gadbois L."/>
            <person name="Gearin G."/>
            <person name="Gearin C.R."/>
            <person name="Giannoukos G."/>
            <person name="Goode T."/>
            <person name="Graham J."/>
            <person name="Grandbois E."/>
            <person name="Grewal S."/>
            <person name="Gyaltsen K."/>
            <person name="Hafez N."/>
            <person name="Hagos B."/>
            <person name="Hall J."/>
            <person name="Henson C."/>
            <person name="Hollinger A."/>
            <person name="Honan T."/>
            <person name="Huard M.D."/>
            <person name="Hughes L."/>
            <person name="Hurhula B."/>
            <person name="Husby M.E."/>
            <person name="Kamat A."/>
            <person name="Kanga B."/>
            <person name="Kashin S."/>
            <person name="Khazanovich D."/>
            <person name="Kisner P."/>
            <person name="Lance K."/>
            <person name="Lara M."/>
            <person name="Lee W."/>
            <person name="Lennon N."/>
            <person name="Letendre F."/>
            <person name="LeVine R."/>
            <person name="Lipovsky A."/>
            <person name="Liu X."/>
            <person name="Liu J."/>
            <person name="Liu S."/>
            <person name="Lokyitsang T."/>
            <person name="Lokyitsang Y."/>
            <person name="Lubonja R."/>
            <person name="Lui A."/>
            <person name="MacDonald P."/>
            <person name="Magnisalis V."/>
            <person name="Maru K."/>
            <person name="Matthews C."/>
            <person name="McCusker W."/>
            <person name="McDonough S."/>
            <person name="Mehta T."/>
            <person name="Meldrim J."/>
            <person name="Meneus L."/>
            <person name="Mihai O."/>
            <person name="Mihalev A."/>
            <person name="Mihova T."/>
            <person name="Mittelman R."/>
            <person name="Mlenga V."/>
            <person name="Montmayeur A."/>
            <person name="Mulrain L."/>
            <person name="Navidi A."/>
            <person name="Naylor J."/>
            <person name="Negash T."/>
            <person name="Nguyen T."/>
            <person name="Nguyen N."/>
            <person name="Nicol R."/>
            <person name="Norbu C."/>
            <person name="Norbu N."/>
            <person name="Novod N."/>
            <person name="O'Neill B."/>
            <person name="Osman S."/>
            <person name="Markiewicz E."/>
            <person name="Oyono O.L."/>
            <person name="Patti C."/>
            <person name="Phunkhang P."/>
            <person name="Pierre F."/>
            <person name="Priest M."/>
            <person name="Raghuraman S."/>
            <person name="Rege F."/>
            <person name="Reyes R."/>
            <person name="Rise C."/>
            <person name="Rogov P."/>
            <person name="Ross K."/>
            <person name="Ryan E."/>
            <person name="Settipalli S."/>
            <person name="Shea T."/>
            <person name="Sherpa N."/>
            <person name="Shi L."/>
            <person name="Shih D."/>
            <person name="Sparrow T."/>
            <person name="Spaulding J."/>
            <person name="Stalker J."/>
            <person name="Stange-Thomann N."/>
            <person name="Stavropoulos S."/>
            <person name="Stone C."/>
            <person name="Strader C."/>
            <person name="Tesfaye S."/>
            <person name="Thomson T."/>
            <person name="Thoulutsang Y."/>
            <person name="Thoulutsang D."/>
            <person name="Topham K."/>
            <person name="Topping I."/>
            <person name="Tsamla T."/>
            <person name="Vassiliev H."/>
            <person name="Vo A."/>
            <person name="Wangchuk T."/>
            <person name="Wangdi T."/>
            <person name="Weiand M."/>
            <person name="Wilkinson J."/>
            <person name="Wilson A."/>
            <person name="Yadav S."/>
            <person name="Young G."/>
            <person name="Yu Q."/>
            <person name="Zembek L."/>
            <person name="Zhong D."/>
            <person name="Zimmer A."/>
            <person name="Zwirko Z."/>
            <person name="Jaffe D.B."/>
            <person name="Alvarez P."/>
            <person name="Brockman W."/>
            <person name="Butler J."/>
            <person name="Chin C."/>
            <person name="Gnerre S."/>
            <person name="Grabherr M."/>
            <person name="Kleber M."/>
            <person name="Mauceli E."/>
            <person name="MacCallum I."/>
        </authorList>
    </citation>
    <scope>NUCLEOTIDE SEQUENCE [LARGE SCALE GENOMIC DNA]</scope>
    <source>
        <strain evidence="2">Tucson 14030-0811.24</strain>
    </source>
</reference>